<evidence type="ECO:0000256" key="4">
    <source>
        <dbReference type="ARBA" id="ARBA00023136"/>
    </source>
</evidence>
<dbReference type="Pfam" id="PF00520">
    <property type="entry name" value="Ion_trans"/>
    <property type="match status" value="1"/>
</dbReference>
<comment type="subcellular location">
    <subcellularLocation>
        <location evidence="1">Membrane</location>
        <topology evidence="1">Multi-pass membrane protein</topology>
    </subcellularLocation>
</comment>
<dbReference type="GO" id="GO:0098855">
    <property type="term" value="C:HCN channel complex"/>
    <property type="evidence" value="ECO:0007669"/>
    <property type="project" value="TreeGrafter"/>
</dbReference>
<dbReference type="OrthoDB" id="444487at2759"/>
<dbReference type="Gene3D" id="1.10.287.70">
    <property type="match status" value="1"/>
</dbReference>
<dbReference type="InterPro" id="IPR051413">
    <property type="entry name" value="K/Na_HCN_channel"/>
</dbReference>
<dbReference type="InterPro" id="IPR005821">
    <property type="entry name" value="Ion_trans_dom"/>
</dbReference>
<keyword evidence="4" id="KW-0472">Membrane</keyword>
<keyword evidence="8" id="KW-1185">Reference proteome</keyword>
<dbReference type="Gene3D" id="1.10.287.630">
    <property type="entry name" value="Helix hairpin bin"/>
    <property type="match status" value="1"/>
</dbReference>
<organism evidence="7 8">
    <name type="scientific">Symbiodinium microadriaticum</name>
    <name type="common">Dinoflagellate</name>
    <name type="synonym">Zooxanthella microadriatica</name>
    <dbReference type="NCBI Taxonomy" id="2951"/>
    <lineage>
        <taxon>Eukaryota</taxon>
        <taxon>Sar</taxon>
        <taxon>Alveolata</taxon>
        <taxon>Dinophyceae</taxon>
        <taxon>Suessiales</taxon>
        <taxon>Symbiodiniaceae</taxon>
        <taxon>Symbiodinium</taxon>
    </lineage>
</organism>
<dbReference type="SUPFAM" id="SSF51206">
    <property type="entry name" value="cAMP-binding domain-like"/>
    <property type="match status" value="1"/>
</dbReference>
<evidence type="ECO:0000313" key="7">
    <source>
        <dbReference type="EMBL" id="OLP81922.1"/>
    </source>
</evidence>
<evidence type="ECO:0000259" key="6">
    <source>
        <dbReference type="Pfam" id="PF00520"/>
    </source>
</evidence>
<sequence>MNSLVLLLASVGGHDLPQRWLQQKALDAMLTAFRRLKEPQSRPQGPKEWSEELRVSTCTMNLRMHNHGSSAGADLGKRQRPRLSRPAAAAAELSRKLNTLGFEVHSATDQTLIGMKAAVEGYLRLVAKAAESSSDSRPELATVGGADWDAARMAWVARQLGREAPQLLLALSSESTTPSYDVATRINLGRKFERLGRGHFVHALQICWAQDLLSPCRRSHGEVAPGALQNQMTPGSLRVDASAPLSGKLFQESAPVSGQLPWRAPGPDFWELHRRLGECYEAVAGPRSGRAVSSDAIQHATHSKKLWSHSRSSRSSEVIPPQPLQASALTKSLPDELPALDEVLPKHLHGEADELLPIIPAVRSTAVRSNLAESSLGDFGENSQEPSQTIQGYWPRSCWVERSRSHMPRRRRSLSAEVTKSMQVVAEARVPYVLSPTGHFRNSWDFLGILLLMKDAVVIPLQLAQVNLNSMFPIFLAMSNASLLYWCADIPISFITGFLDKGSLVQSYARIARHYVCTWFVPDLAVTVTDLFIWFSDESHAEGPSTTRILRFLRLFRLIRLGKLTRVSAFLRDYFESQVASIQFSLLLVLLGMLLLEHVMACCWYGLGSHDPTARTWLTTSRIRDETFFKQYTASLRWSFAQLGIGGTQLEAVTETEGVYTILVAVVSLISSSTVISSMTSLVSALHRRRMEETHQFGLLRRFLRNNNVPPSLSQRITRFLSYTYYEAQSQSQEQPHILSLLSTSLQAELQFARYHFCLARQSFLRQILDKNLSFQEGHVLQNIATKGIAILDAGEDDLVYCFGAIADSCYFSLHGALVFLQKEKDPQDIPVGTWISEMCLWTSWTHTGDVISTSMSRIVALHVEAFCQGISSAADLQRQAHFYAMEYLEELNQRKDATDLWQFEVSEDALSAAPSTTRSTLGMPMRFVRWAKHMFLSRRVSPNATYD</sequence>
<dbReference type="InterPro" id="IPR018490">
    <property type="entry name" value="cNMP-bd_dom_sf"/>
</dbReference>
<keyword evidence="2" id="KW-0812">Transmembrane</keyword>
<evidence type="ECO:0000256" key="3">
    <source>
        <dbReference type="ARBA" id="ARBA00022989"/>
    </source>
</evidence>
<dbReference type="GO" id="GO:0035725">
    <property type="term" value="P:sodium ion transmembrane transport"/>
    <property type="evidence" value="ECO:0007669"/>
    <property type="project" value="TreeGrafter"/>
</dbReference>
<dbReference type="Proteomes" id="UP000186817">
    <property type="component" value="Unassembled WGS sequence"/>
</dbReference>
<dbReference type="AlphaFoldDB" id="A0A1Q9CG68"/>
<accession>A0A1Q9CG68</accession>
<evidence type="ECO:0000313" key="8">
    <source>
        <dbReference type="Proteomes" id="UP000186817"/>
    </source>
</evidence>
<dbReference type="GO" id="GO:0005249">
    <property type="term" value="F:voltage-gated potassium channel activity"/>
    <property type="evidence" value="ECO:0007669"/>
    <property type="project" value="TreeGrafter"/>
</dbReference>
<evidence type="ECO:0000256" key="5">
    <source>
        <dbReference type="SAM" id="MobiDB-lite"/>
    </source>
</evidence>
<dbReference type="GO" id="GO:0003254">
    <property type="term" value="P:regulation of membrane depolarization"/>
    <property type="evidence" value="ECO:0007669"/>
    <property type="project" value="TreeGrafter"/>
</dbReference>
<comment type="caution">
    <text evidence="7">The sequence shown here is derived from an EMBL/GenBank/DDBJ whole genome shotgun (WGS) entry which is preliminary data.</text>
</comment>
<dbReference type="EMBL" id="LSRX01001239">
    <property type="protein sequence ID" value="OLP81922.1"/>
    <property type="molecule type" value="Genomic_DNA"/>
</dbReference>
<dbReference type="PANTHER" id="PTHR45689:SF5">
    <property type="entry name" value="I[[H]] CHANNEL, ISOFORM E"/>
    <property type="match status" value="1"/>
</dbReference>
<dbReference type="SUPFAM" id="SSF81324">
    <property type="entry name" value="Voltage-gated potassium channels"/>
    <property type="match status" value="1"/>
</dbReference>
<proteinExistence type="predicted"/>
<feature type="domain" description="Ion transport" evidence="6">
    <location>
        <begin position="443"/>
        <end position="677"/>
    </location>
</feature>
<keyword evidence="3" id="KW-1133">Transmembrane helix</keyword>
<reference evidence="7 8" key="1">
    <citation type="submission" date="2016-02" db="EMBL/GenBank/DDBJ databases">
        <title>Genome analysis of coral dinoflagellate symbionts highlights evolutionary adaptations to a symbiotic lifestyle.</title>
        <authorList>
            <person name="Aranda M."/>
            <person name="Li Y."/>
            <person name="Liew Y.J."/>
            <person name="Baumgarten S."/>
            <person name="Simakov O."/>
            <person name="Wilson M."/>
            <person name="Piel J."/>
            <person name="Ashoor H."/>
            <person name="Bougouffa S."/>
            <person name="Bajic V.B."/>
            <person name="Ryu T."/>
            <person name="Ravasi T."/>
            <person name="Bayer T."/>
            <person name="Micklem G."/>
            <person name="Kim H."/>
            <person name="Bhak J."/>
            <person name="Lajeunesse T.C."/>
            <person name="Voolstra C.R."/>
        </authorList>
    </citation>
    <scope>NUCLEOTIDE SEQUENCE [LARGE SCALE GENOMIC DNA]</scope>
    <source>
        <strain evidence="7 8">CCMP2467</strain>
    </source>
</reference>
<name>A0A1Q9CG68_SYMMI</name>
<protein>
    <submittedName>
        <fullName evidence="7">Potassium/sodium hyperpolarization-activated cyclic nucleotide-gated channel 4</fullName>
    </submittedName>
</protein>
<feature type="region of interest" description="Disordered" evidence="5">
    <location>
        <begin position="302"/>
        <end position="321"/>
    </location>
</feature>
<dbReference type="PANTHER" id="PTHR45689">
    <property type="entry name" value="I[[H]] CHANNEL, ISOFORM E"/>
    <property type="match status" value="1"/>
</dbReference>
<gene>
    <name evidence="7" type="primary">HCN4</name>
    <name evidence="7" type="ORF">AK812_SmicGene37484</name>
</gene>
<feature type="compositionally biased region" description="Basic residues" evidence="5">
    <location>
        <begin position="302"/>
        <end position="312"/>
    </location>
</feature>
<evidence type="ECO:0000256" key="1">
    <source>
        <dbReference type="ARBA" id="ARBA00004141"/>
    </source>
</evidence>
<evidence type="ECO:0000256" key="2">
    <source>
        <dbReference type="ARBA" id="ARBA00022692"/>
    </source>
</evidence>